<name>A0A0F9UI22_9ZZZZ</name>
<sequence>MDKSEIRTNRVNADDKPLKGLVNKGYKTFKCTGCNKPLLALQLTAIEGESVVEVLTRIAVLCCACKSFSCVQQISGQFHPGAPNDQMAFDVLDDDTGAPEADVLFKAWSK</sequence>
<protein>
    <submittedName>
        <fullName evidence="1">Uncharacterized protein</fullName>
    </submittedName>
</protein>
<gene>
    <name evidence="1" type="ORF">LCGC14_0221470</name>
</gene>
<proteinExistence type="predicted"/>
<accession>A0A0F9UI22</accession>
<dbReference type="AlphaFoldDB" id="A0A0F9UI22"/>
<evidence type="ECO:0000313" key="1">
    <source>
        <dbReference type="EMBL" id="KKN91279.1"/>
    </source>
</evidence>
<comment type="caution">
    <text evidence="1">The sequence shown here is derived from an EMBL/GenBank/DDBJ whole genome shotgun (WGS) entry which is preliminary data.</text>
</comment>
<reference evidence="1" key="1">
    <citation type="journal article" date="2015" name="Nature">
        <title>Complex archaea that bridge the gap between prokaryotes and eukaryotes.</title>
        <authorList>
            <person name="Spang A."/>
            <person name="Saw J.H."/>
            <person name="Jorgensen S.L."/>
            <person name="Zaremba-Niedzwiedzka K."/>
            <person name="Martijn J."/>
            <person name="Lind A.E."/>
            <person name="van Eijk R."/>
            <person name="Schleper C."/>
            <person name="Guy L."/>
            <person name="Ettema T.J."/>
        </authorList>
    </citation>
    <scope>NUCLEOTIDE SEQUENCE</scope>
</reference>
<dbReference type="EMBL" id="LAZR01000105">
    <property type="protein sequence ID" value="KKN91279.1"/>
    <property type="molecule type" value="Genomic_DNA"/>
</dbReference>
<organism evidence="1">
    <name type="scientific">marine sediment metagenome</name>
    <dbReference type="NCBI Taxonomy" id="412755"/>
    <lineage>
        <taxon>unclassified sequences</taxon>
        <taxon>metagenomes</taxon>
        <taxon>ecological metagenomes</taxon>
    </lineage>
</organism>